<dbReference type="InterPro" id="IPR051469">
    <property type="entry name" value="FliN/MopA/SpaO"/>
</dbReference>
<keyword evidence="6" id="KW-0472">Membrane</keyword>
<keyword evidence="10" id="KW-1185">Reference proteome</keyword>
<gene>
    <name evidence="9" type="ORF">AUC31_09080</name>
</gene>
<dbReference type="Proteomes" id="UP000067683">
    <property type="component" value="Chromosome"/>
</dbReference>
<dbReference type="RefSeq" id="WP_058382072.1">
    <property type="nucleotide sequence ID" value="NZ_CP013659.2"/>
</dbReference>
<organism evidence="9 10">
    <name type="scientific">Planococcus rifietoensis</name>
    <dbReference type="NCBI Taxonomy" id="200991"/>
    <lineage>
        <taxon>Bacteria</taxon>
        <taxon>Bacillati</taxon>
        <taxon>Bacillota</taxon>
        <taxon>Bacilli</taxon>
        <taxon>Bacillales</taxon>
        <taxon>Caryophanaceae</taxon>
        <taxon>Planococcus</taxon>
    </lineage>
</organism>
<dbReference type="GO" id="GO:0005886">
    <property type="term" value="C:plasma membrane"/>
    <property type="evidence" value="ECO:0007669"/>
    <property type="project" value="UniProtKB-SubCell"/>
</dbReference>
<dbReference type="Gene3D" id="2.30.330.10">
    <property type="entry name" value="SpoA-like"/>
    <property type="match status" value="1"/>
</dbReference>
<dbReference type="InterPro" id="IPR012826">
    <property type="entry name" value="FliN"/>
</dbReference>
<dbReference type="GO" id="GO:0003774">
    <property type="term" value="F:cytoskeletal motor activity"/>
    <property type="evidence" value="ECO:0007669"/>
    <property type="project" value="InterPro"/>
</dbReference>
<dbReference type="SUPFAM" id="SSF101801">
    <property type="entry name" value="Surface presentation of antigens (SPOA)"/>
    <property type="match status" value="1"/>
</dbReference>
<dbReference type="PRINTS" id="PR00956">
    <property type="entry name" value="FLGMOTORFLIN"/>
</dbReference>
<feature type="compositionally biased region" description="Polar residues" evidence="7">
    <location>
        <begin position="222"/>
        <end position="244"/>
    </location>
</feature>
<dbReference type="STRING" id="200991.AUC31_09080"/>
<evidence type="ECO:0000256" key="5">
    <source>
        <dbReference type="ARBA" id="ARBA00022779"/>
    </source>
</evidence>
<proteinExistence type="inferred from homology"/>
<dbReference type="GO" id="GO:0071973">
    <property type="term" value="P:bacterial-type flagellum-dependent cell motility"/>
    <property type="evidence" value="ECO:0007669"/>
    <property type="project" value="InterPro"/>
</dbReference>
<keyword evidence="3" id="KW-1003">Cell membrane</keyword>
<keyword evidence="4" id="KW-0145">Chemotaxis</keyword>
<name>A0A0U2ZDR3_9BACL</name>
<sequence>MKDERLSPEEMKGLLNKTDNTVPEETLGGHELSVLKELFCTAFGGTAALRDPLFPETAAIKGPVWSVKSKDELFAETETPVYVALGEYSGLLKMPQIVTLDQAEADAVASELSDETDSDKLFAAVQDMLMRLFGSSATALSMVSGQEIGYSLSGMDILEAGQKFPFTHFTKEQWFAEALFTLTVGDRQNVAFRMYLPAGPCRELAEELAGCEQAEETKETQDMSSNEQQQPEKTSQPADANGPNVQSVQFSSFDEIAAEQSAPNNLDMLLDIPLQVTVELGRTKRMVKEILEMSQGSIVELDKLAGEPVDILINNKLIAVGEVVVIDENFGVRVTDILSTAERISKLR</sequence>
<comment type="similarity">
    <text evidence="2">Belongs to the FliN/MopA/SpaO family.</text>
</comment>
<evidence type="ECO:0000256" key="4">
    <source>
        <dbReference type="ARBA" id="ARBA00022500"/>
    </source>
</evidence>
<protein>
    <recommendedName>
        <fullName evidence="8">Flagellar motor switch protein FliN-like C-terminal domain-containing protein</fullName>
    </recommendedName>
</protein>
<dbReference type="InterPro" id="IPR001543">
    <property type="entry name" value="FliN-like_C"/>
</dbReference>
<dbReference type="GO" id="GO:0009425">
    <property type="term" value="C:bacterial-type flagellum basal body"/>
    <property type="evidence" value="ECO:0007669"/>
    <property type="project" value="InterPro"/>
</dbReference>
<evidence type="ECO:0000256" key="2">
    <source>
        <dbReference type="ARBA" id="ARBA00009226"/>
    </source>
</evidence>
<evidence type="ECO:0000256" key="1">
    <source>
        <dbReference type="ARBA" id="ARBA00004413"/>
    </source>
</evidence>
<dbReference type="KEGG" id="prt:AUC31_09080"/>
<keyword evidence="5" id="KW-0283">Flagellar rotation</keyword>
<feature type="region of interest" description="Disordered" evidence="7">
    <location>
        <begin position="212"/>
        <end position="244"/>
    </location>
</feature>
<evidence type="ECO:0000256" key="6">
    <source>
        <dbReference type="ARBA" id="ARBA00023136"/>
    </source>
</evidence>
<dbReference type="InterPro" id="IPR036429">
    <property type="entry name" value="SpoA-like_sf"/>
</dbReference>
<dbReference type="GO" id="GO:0006935">
    <property type="term" value="P:chemotaxis"/>
    <property type="evidence" value="ECO:0007669"/>
    <property type="project" value="UniProtKB-KW"/>
</dbReference>
<dbReference type="AlphaFoldDB" id="A0A0U2ZDR3"/>
<evidence type="ECO:0000256" key="3">
    <source>
        <dbReference type="ARBA" id="ARBA00022475"/>
    </source>
</evidence>
<evidence type="ECO:0000313" key="9">
    <source>
        <dbReference type="EMBL" id="ALS75365.1"/>
    </source>
</evidence>
<accession>A0A0U2ZDR3</accession>
<dbReference type="PANTHER" id="PTHR43484:SF1">
    <property type="entry name" value="FLAGELLAR MOTOR SWITCH PROTEIN FLIN"/>
    <property type="match status" value="1"/>
</dbReference>
<dbReference type="PANTHER" id="PTHR43484">
    <property type="match status" value="1"/>
</dbReference>
<evidence type="ECO:0000256" key="7">
    <source>
        <dbReference type="SAM" id="MobiDB-lite"/>
    </source>
</evidence>
<comment type="subcellular location">
    <subcellularLocation>
        <location evidence="1">Cell membrane</location>
        <topology evidence="1">Peripheral membrane protein</topology>
        <orientation evidence="1">Cytoplasmic side</orientation>
    </subcellularLocation>
</comment>
<dbReference type="EMBL" id="CP013659">
    <property type="protein sequence ID" value="ALS75365.1"/>
    <property type="molecule type" value="Genomic_DNA"/>
</dbReference>
<dbReference type="Pfam" id="PF01052">
    <property type="entry name" value="FliMN_C"/>
    <property type="match status" value="1"/>
</dbReference>
<feature type="domain" description="Flagellar motor switch protein FliN-like C-terminal" evidence="8">
    <location>
        <begin position="268"/>
        <end position="338"/>
    </location>
</feature>
<dbReference type="OrthoDB" id="9773459at2"/>
<reference evidence="9" key="1">
    <citation type="submission" date="2016-01" db="EMBL/GenBank/DDBJ databases">
        <title>Complete genome of Planococcus rifietoensis type strain M8.</title>
        <authorList>
            <person name="See-Too W.S."/>
        </authorList>
    </citation>
    <scope>NUCLEOTIDE SEQUENCE [LARGE SCALE GENOMIC DNA]</scope>
    <source>
        <strain evidence="9">M8</strain>
    </source>
</reference>
<evidence type="ECO:0000313" key="10">
    <source>
        <dbReference type="Proteomes" id="UP000067683"/>
    </source>
</evidence>
<dbReference type="InterPro" id="IPR001172">
    <property type="entry name" value="FliN_T3SS_HrcQb"/>
</dbReference>
<evidence type="ECO:0000259" key="8">
    <source>
        <dbReference type="Pfam" id="PF01052"/>
    </source>
</evidence>
<dbReference type="NCBIfam" id="TIGR02480">
    <property type="entry name" value="fliN"/>
    <property type="match status" value="1"/>
</dbReference>